<keyword evidence="5 9" id="KW-0560">Oxidoreductase</keyword>
<dbReference type="GO" id="GO:0005506">
    <property type="term" value="F:iron ion binding"/>
    <property type="evidence" value="ECO:0007669"/>
    <property type="project" value="InterPro"/>
</dbReference>
<dbReference type="GO" id="GO:0016705">
    <property type="term" value="F:oxidoreductase activity, acting on paired donors, with incorporation or reduction of molecular oxygen"/>
    <property type="evidence" value="ECO:0007669"/>
    <property type="project" value="InterPro"/>
</dbReference>
<keyword evidence="10" id="KW-1133">Transmembrane helix</keyword>
<evidence type="ECO:0000256" key="3">
    <source>
        <dbReference type="ARBA" id="ARBA00022617"/>
    </source>
</evidence>
<dbReference type="CDD" id="cd11062">
    <property type="entry name" value="CYP58-like"/>
    <property type="match status" value="1"/>
</dbReference>
<dbReference type="InterPro" id="IPR002403">
    <property type="entry name" value="Cyt_P450_E_grp-IV"/>
</dbReference>
<organism evidence="11 12">
    <name type="scientific">Aspergillus mulundensis</name>
    <dbReference type="NCBI Taxonomy" id="1810919"/>
    <lineage>
        <taxon>Eukaryota</taxon>
        <taxon>Fungi</taxon>
        <taxon>Dikarya</taxon>
        <taxon>Ascomycota</taxon>
        <taxon>Pezizomycotina</taxon>
        <taxon>Eurotiomycetes</taxon>
        <taxon>Eurotiomycetidae</taxon>
        <taxon>Eurotiales</taxon>
        <taxon>Aspergillaceae</taxon>
        <taxon>Aspergillus</taxon>
        <taxon>Aspergillus subgen. Nidulantes</taxon>
    </lineage>
</organism>
<dbReference type="EMBL" id="PVWQ01000023">
    <property type="protein sequence ID" value="RDW58578.1"/>
    <property type="molecule type" value="Genomic_DNA"/>
</dbReference>
<dbReference type="GeneID" id="38121639"/>
<keyword evidence="10" id="KW-0812">Transmembrane</keyword>
<evidence type="ECO:0000256" key="7">
    <source>
        <dbReference type="ARBA" id="ARBA00023033"/>
    </source>
</evidence>
<dbReference type="Proteomes" id="UP000256690">
    <property type="component" value="Unassembled WGS sequence"/>
</dbReference>
<dbReference type="GO" id="GO:0044550">
    <property type="term" value="P:secondary metabolite biosynthetic process"/>
    <property type="evidence" value="ECO:0007669"/>
    <property type="project" value="UniProtKB-ARBA"/>
</dbReference>
<dbReference type="InterPro" id="IPR001128">
    <property type="entry name" value="Cyt_P450"/>
</dbReference>
<feature type="transmembrane region" description="Helical" evidence="10">
    <location>
        <begin position="12"/>
        <end position="33"/>
    </location>
</feature>
<reference evidence="11 12" key="1">
    <citation type="journal article" date="2018" name="IMA Fungus">
        <title>IMA Genome-F 9: Draft genome sequence of Annulohypoxylon stygium, Aspergillus mulundensis, Berkeleyomyces basicola (syn. Thielaviopsis basicola), Ceratocystis smalleyi, two Cercospora beticola strains, Coleophoma cylindrospora, Fusarium fracticaudum, Phialophora cf. hyalina, and Morchella septimelata.</title>
        <authorList>
            <person name="Wingfield B.D."/>
            <person name="Bills G.F."/>
            <person name="Dong Y."/>
            <person name="Huang W."/>
            <person name="Nel W.J."/>
            <person name="Swalarsk-Parry B.S."/>
            <person name="Vaghefi N."/>
            <person name="Wilken P.M."/>
            <person name="An Z."/>
            <person name="de Beer Z.W."/>
            <person name="De Vos L."/>
            <person name="Chen L."/>
            <person name="Duong T.A."/>
            <person name="Gao Y."/>
            <person name="Hammerbacher A."/>
            <person name="Kikkert J.R."/>
            <person name="Li Y."/>
            <person name="Li H."/>
            <person name="Li K."/>
            <person name="Li Q."/>
            <person name="Liu X."/>
            <person name="Ma X."/>
            <person name="Naidoo K."/>
            <person name="Pethybridge S.J."/>
            <person name="Sun J."/>
            <person name="Steenkamp E.T."/>
            <person name="van der Nest M.A."/>
            <person name="van Wyk S."/>
            <person name="Wingfield M.J."/>
            <person name="Xiong C."/>
            <person name="Yue Q."/>
            <person name="Zhang X."/>
        </authorList>
    </citation>
    <scope>NUCLEOTIDE SEQUENCE [LARGE SCALE GENOMIC DNA]</scope>
    <source>
        <strain evidence="11 12">DSM 5745</strain>
    </source>
</reference>
<dbReference type="GO" id="GO:0004497">
    <property type="term" value="F:monooxygenase activity"/>
    <property type="evidence" value="ECO:0007669"/>
    <property type="project" value="UniProtKB-KW"/>
</dbReference>
<keyword evidence="7 9" id="KW-0503">Monooxygenase</keyword>
<evidence type="ECO:0000256" key="8">
    <source>
        <dbReference type="PIRSR" id="PIRSR602403-1"/>
    </source>
</evidence>
<dbReference type="InterPro" id="IPR017972">
    <property type="entry name" value="Cyt_P450_CS"/>
</dbReference>
<dbReference type="PANTHER" id="PTHR24305:SF157">
    <property type="entry name" value="N-ACETYLTRYPTOPHAN 6-HYDROXYLASE IVOC-RELATED"/>
    <property type="match status" value="1"/>
</dbReference>
<evidence type="ECO:0000256" key="5">
    <source>
        <dbReference type="ARBA" id="ARBA00023002"/>
    </source>
</evidence>
<protein>
    <submittedName>
        <fullName evidence="11">Cytochrome P450</fullName>
    </submittedName>
</protein>
<dbReference type="AlphaFoldDB" id="A0A3D8QAD7"/>
<dbReference type="GO" id="GO:0020037">
    <property type="term" value="F:heme binding"/>
    <property type="evidence" value="ECO:0007669"/>
    <property type="project" value="InterPro"/>
</dbReference>
<keyword evidence="12" id="KW-1185">Reference proteome</keyword>
<evidence type="ECO:0000256" key="1">
    <source>
        <dbReference type="ARBA" id="ARBA00001971"/>
    </source>
</evidence>
<dbReference type="PRINTS" id="PR00465">
    <property type="entry name" value="EP450IV"/>
</dbReference>
<evidence type="ECO:0000256" key="4">
    <source>
        <dbReference type="ARBA" id="ARBA00022723"/>
    </source>
</evidence>
<accession>A0A3D8QAD7</accession>
<evidence type="ECO:0000256" key="6">
    <source>
        <dbReference type="ARBA" id="ARBA00023004"/>
    </source>
</evidence>
<name>A0A3D8QAD7_9EURO</name>
<dbReference type="Pfam" id="PF00067">
    <property type="entry name" value="p450"/>
    <property type="match status" value="2"/>
</dbReference>
<keyword evidence="4 8" id="KW-0479">Metal-binding</keyword>
<dbReference type="PROSITE" id="PS00086">
    <property type="entry name" value="CYTOCHROME_P450"/>
    <property type="match status" value="1"/>
</dbReference>
<evidence type="ECO:0000256" key="2">
    <source>
        <dbReference type="ARBA" id="ARBA00010617"/>
    </source>
</evidence>
<dbReference type="InterPro" id="IPR050121">
    <property type="entry name" value="Cytochrome_P450_monoxygenase"/>
</dbReference>
<keyword evidence="3 8" id="KW-0349">Heme</keyword>
<comment type="caution">
    <text evidence="11">The sequence shown here is derived from an EMBL/GenBank/DDBJ whole genome shotgun (WGS) entry which is preliminary data.</text>
</comment>
<dbReference type="SUPFAM" id="SSF48264">
    <property type="entry name" value="Cytochrome P450"/>
    <property type="match status" value="1"/>
</dbReference>
<dbReference type="OrthoDB" id="3945418at2759"/>
<dbReference type="STRING" id="1810919.A0A3D8QAD7"/>
<evidence type="ECO:0000313" key="11">
    <source>
        <dbReference type="EMBL" id="RDW58578.1"/>
    </source>
</evidence>
<comment type="cofactor">
    <cofactor evidence="1 8">
        <name>heme</name>
        <dbReference type="ChEBI" id="CHEBI:30413"/>
    </cofactor>
</comment>
<dbReference type="RefSeq" id="XP_026598204.1">
    <property type="nucleotide sequence ID" value="XM_026753285.1"/>
</dbReference>
<keyword evidence="10" id="KW-0472">Membrane</keyword>
<gene>
    <name evidence="11" type="ORF">DSM5745_11269</name>
</gene>
<dbReference type="PANTHER" id="PTHR24305">
    <property type="entry name" value="CYTOCHROME P450"/>
    <property type="match status" value="1"/>
</dbReference>
<comment type="similarity">
    <text evidence="2 9">Belongs to the cytochrome P450 family.</text>
</comment>
<feature type="binding site" description="axial binding residue" evidence="8">
    <location>
        <position position="436"/>
    </location>
    <ligand>
        <name>heme</name>
        <dbReference type="ChEBI" id="CHEBI:30413"/>
    </ligand>
    <ligandPart>
        <name>Fe</name>
        <dbReference type="ChEBI" id="CHEBI:18248"/>
    </ligandPart>
</feature>
<proteinExistence type="inferred from homology"/>
<dbReference type="InterPro" id="IPR036396">
    <property type="entry name" value="Cyt_P450_sf"/>
</dbReference>
<evidence type="ECO:0000256" key="10">
    <source>
        <dbReference type="SAM" id="Phobius"/>
    </source>
</evidence>
<evidence type="ECO:0000313" key="12">
    <source>
        <dbReference type="Proteomes" id="UP000256690"/>
    </source>
</evidence>
<dbReference type="Gene3D" id="1.10.630.10">
    <property type="entry name" value="Cytochrome P450"/>
    <property type="match status" value="1"/>
</dbReference>
<evidence type="ECO:0000256" key="9">
    <source>
        <dbReference type="RuleBase" id="RU000461"/>
    </source>
</evidence>
<keyword evidence="6 8" id="KW-0408">Iron</keyword>
<sequence>MILQLDYNATNLALTLCAVGIAYCLSLAVYRLWLSAVSGFPGAFWPKVTFLYEFYYDWVHHGQYYRRIHEMHRQYGPIIRVSPVEIHVEDPLFYHEMFVPANVRKADAYPAFAQGTGFEDVVNMCTTHEGHKAMRDPAVKLYSKVATHEPTVLGCVRAFCDRLKAERNTGRVLNITHACLSLAIDVATSVTFQGESNYLADPTFNEKLLNVRTAGVSYVPLFANLPPPLRCVTLSVSQFLASLSPDMREWDQKARGRIMHKELQEPTTKLQGRTKPWKRPETALRVGQVIQENAIFNLSHTVTTLIAYLALDNQRRRKLQDELAAFWAERPRQVTSFNALRGLPYLEACIKEGLRLGNPALHRIPRVFPDDDMVYKDWVIPKRTPISMTPYYMHMDPTVFPDPDAFNPERWFGPGSEADGIMHKYFVPFGKGSRACVGENIARLQIYFAISQLYKPGAPEIELFGSDESDVRLVRGYIFPLPRLGSKGVRAIVRSPQPSEGGALWGACETRTC</sequence>